<comment type="caution">
    <text evidence="4">The sequence shown here is derived from an EMBL/GenBank/DDBJ whole genome shotgun (WGS) entry which is preliminary data.</text>
</comment>
<feature type="domain" description="N-acetyltransferase" evidence="3">
    <location>
        <begin position="2"/>
        <end position="161"/>
    </location>
</feature>
<dbReference type="GO" id="GO:0008080">
    <property type="term" value="F:N-acetyltransferase activity"/>
    <property type="evidence" value="ECO:0007669"/>
    <property type="project" value="UniProtKB-ARBA"/>
</dbReference>
<dbReference type="AlphaFoldDB" id="A0A5J5I1M9"/>
<proteinExistence type="predicted"/>
<sequence length="161" mass="18302">MLHIRKARIEDLPELIKIENQCFSKEEAASEEAFKKRIQTISDSFFVAERNDKLVGLINGPVIETAFITDDLFSEIKANPSTGGHQSILGLAVNPDNQKQGIATALLLHLEVKAKERFRQSLTLTCKEELIRFYEKHGYKNKGLSNSQHGGIRWYNMTKEL</sequence>
<dbReference type="EMBL" id="VYKL01000010">
    <property type="protein sequence ID" value="KAA9028450.1"/>
    <property type="molecule type" value="Genomic_DNA"/>
</dbReference>
<evidence type="ECO:0000256" key="2">
    <source>
        <dbReference type="ARBA" id="ARBA00023315"/>
    </source>
</evidence>
<evidence type="ECO:0000256" key="1">
    <source>
        <dbReference type="ARBA" id="ARBA00022679"/>
    </source>
</evidence>
<dbReference type="PANTHER" id="PTHR10908">
    <property type="entry name" value="SEROTONIN N-ACETYLTRANSFERASE"/>
    <property type="match status" value="1"/>
</dbReference>
<dbReference type="Pfam" id="PF13673">
    <property type="entry name" value="Acetyltransf_10"/>
    <property type="match status" value="1"/>
</dbReference>
<dbReference type="Gene3D" id="3.40.630.30">
    <property type="match status" value="1"/>
</dbReference>
<dbReference type="RefSeq" id="WP_150438702.1">
    <property type="nucleotide sequence ID" value="NZ_VYKL01000010.1"/>
</dbReference>
<gene>
    <name evidence="4" type="ORF">F4V44_04030</name>
</gene>
<dbReference type="SUPFAM" id="SSF55729">
    <property type="entry name" value="Acyl-CoA N-acyltransferases (Nat)"/>
    <property type="match status" value="1"/>
</dbReference>
<dbReference type="CDD" id="cd04301">
    <property type="entry name" value="NAT_SF"/>
    <property type="match status" value="1"/>
</dbReference>
<evidence type="ECO:0000313" key="4">
    <source>
        <dbReference type="EMBL" id="KAA9028450.1"/>
    </source>
</evidence>
<evidence type="ECO:0000313" key="5">
    <source>
        <dbReference type="Proteomes" id="UP000326671"/>
    </source>
</evidence>
<name>A0A5J5I1M9_9BACI</name>
<dbReference type="InterPro" id="IPR016181">
    <property type="entry name" value="Acyl_CoA_acyltransferase"/>
</dbReference>
<dbReference type="PANTHER" id="PTHR10908:SF0">
    <property type="entry name" value="SEROTONIN N-ACETYLTRANSFERASE"/>
    <property type="match status" value="1"/>
</dbReference>
<dbReference type="PROSITE" id="PS51186">
    <property type="entry name" value="GNAT"/>
    <property type="match status" value="1"/>
</dbReference>
<reference evidence="4 5" key="1">
    <citation type="submission" date="2019-09" db="EMBL/GenBank/DDBJ databases">
        <title>Whole genome sequences of isolates from the Mars Exploration Rovers.</title>
        <authorList>
            <person name="Seuylemezian A."/>
            <person name="Vaishampayan P."/>
        </authorList>
    </citation>
    <scope>NUCLEOTIDE SEQUENCE [LARGE SCALE GENOMIC DNA]</scope>
    <source>
        <strain evidence="4 5">MER_TA_151</strain>
    </source>
</reference>
<dbReference type="InterPro" id="IPR000182">
    <property type="entry name" value="GNAT_dom"/>
</dbReference>
<keyword evidence="5" id="KW-1185">Reference proteome</keyword>
<keyword evidence="1 4" id="KW-0808">Transferase</keyword>
<accession>A0A5J5I1M9</accession>
<keyword evidence="2" id="KW-0012">Acyltransferase</keyword>
<organism evidence="4 5">
    <name type="scientific">Niallia endozanthoxylica</name>
    <dbReference type="NCBI Taxonomy" id="2036016"/>
    <lineage>
        <taxon>Bacteria</taxon>
        <taxon>Bacillati</taxon>
        <taxon>Bacillota</taxon>
        <taxon>Bacilli</taxon>
        <taxon>Bacillales</taxon>
        <taxon>Bacillaceae</taxon>
        <taxon>Niallia</taxon>
    </lineage>
</organism>
<protein>
    <submittedName>
        <fullName evidence="4">GNAT family N-acetyltransferase</fullName>
    </submittedName>
</protein>
<dbReference type="OrthoDB" id="9800962at2"/>
<dbReference type="InterPro" id="IPR051635">
    <property type="entry name" value="SNAT-like"/>
</dbReference>
<evidence type="ECO:0000259" key="3">
    <source>
        <dbReference type="PROSITE" id="PS51186"/>
    </source>
</evidence>
<dbReference type="Proteomes" id="UP000326671">
    <property type="component" value="Unassembled WGS sequence"/>
</dbReference>